<protein>
    <submittedName>
        <fullName evidence="2">ATP-binding protein</fullName>
    </submittedName>
</protein>
<evidence type="ECO:0000259" key="1">
    <source>
        <dbReference type="Pfam" id="PF00308"/>
    </source>
</evidence>
<gene>
    <name evidence="2" type="ORF">NV226_01360</name>
</gene>
<dbReference type="Gene3D" id="3.40.50.300">
    <property type="entry name" value="P-loop containing nucleotide triphosphate hydrolases"/>
    <property type="match status" value="1"/>
</dbReference>
<evidence type="ECO:0000313" key="2">
    <source>
        <dbReference type="EMBL" id="UVD81936.1"/>
    </source>
</evidence>
<name>A0ABY5R8V0_9MOLU</name>
<dbReference type="GO" id="GO:0005524">
    <property type="term" value="F:ATP binding"/>
    <property type="evidence" value="ECO:0007669"/>
    <property type="project" value="UniProtKB-KW"/>
</dbReference>
<proteinExistence type="predicted"/>
<dbReference type="Pfam" id="PF00308">
    <property type="entry name" value="Bac_DnaA"/>
    <property type="match status" value="1"/>
</dbReference>
<dbReference type="InterPro" id="IPR013317">
    <property type="entry name" value="DnaA_dom"/>
</dbReference>
<keyword evidence="3" id="KW-1185">Reference proteome</keyword>
<dbReference type="InterPro" id="IPR027417">
    <property type="entry name" value="P-loop_NTPase"/>
</dbReference>
<organism evidence="2 3">
    <name type="scientific">Mycoplasma iguanae</name>
    <dbReference type="NCBI Taxonomy" id="292461"/>
    <lineage>
        <taxon>Bacteria</taxon>
        <taxon>Bacillati</taxon>
        <taxon>Mycoplasmatota</taxon>
        <taxon>Mollicutes</taxon>
        <taxon>Mycoplasmataceae</taxon>
        <taxon>Mycoplasma</taxon>
    </lineage>
</organism>
<dbReference type="SUPFAM" id="SSF52540">
    <property type="entry name" value="P-loop containing nucleoside triphosphate hydrolases"/>
    <property type="match status" value="1"/>
</dbReference>
<reference evidence="2" key="1">
    <citation type="submission" date="2022-08" db="EMBL/GenBank/DDBJ databases">
        <title>Complete genome of Mycoplasma iguanae type strain 2327.</title>
        <authorList>
            <person name="Spergser J."/>
        </authorList>
    </citation>
    <scope>NUCLEOTIDE SEQUENCE</scope>
    <source>
        <strain evidence="2">2327</strain>
    </source>
</reference>
<dbReference type="PANTHER" id="PTHR30050">
    <property type="entry name" value="CHROMOSOMAL REPLICATION INITIATOR PROTEIN DNAA"/>
    <property type="match status" value="1"/>
</dbReference>
<evidence type="ECO:0000313" key="3">
    <source>
        <dbReference type="Proteomes" id="UP001059252"/>
    </source>
</evidence>
<feature type="domain" description="Chromosomal replication initiator protein DnaA ATPAse" evidence="1">
    <location>
        <begin position="149"/>
        <end position="240"/>
    </location>
</feature>
<accession>A0ABY5R8V0</accession>
<dbReference type="RefSeq" id="WP_258211110.1">
    <property type="nucleotide sequence ID" value="NZ_CP102734.1"/>
</dbReference>
<keyword evidence="2" id="KW-0547">Nucleotide-binding</keyword>
<keyword evidence="2" id="KW-0067">ATP-binding</keyword>
<dbReference type="Proteomes" id="UP001059252">
    <property type="component" value="Chromosome"/>
</dbReference>
<sequence>MLDAKIRHSKEKLNEILDNYFNDKSSKNLSELLKYLTKYNNIHSTIEKWKHKINKKLIIENLDIFIDMAYENYDNTKNFGTSFKVTDSNKIFRIYVEPVNKPENYFENNFRLTEITDFDFNVEKQRVYPSTASLLNEILNYPLLENNKGIYIWGNNSEGKTYVMQHLSIKYAKMGKTVAFINVNDLQKYLIDNLKNNVNNDIIKFMQEVDILTLDDWNSHRKSDWYEKILEEIVKYRNNKRKITNYTSIYEYKDILNSPELKKDHMKFRYYKNFVNSIKKNIQIFKIYAK</sequence>
<dbReference type="EMBL" id="CP102734">
    <property type="protein sequence ID" value="UVD81936.1"/>
    <property type="molecule type" value="Genomic_DNA"/>
</dbReference>
<dbReference type="PANTHER" id="PTHR30050:SF8">
    <property type="entry name" value="PRIMOSOMAL PROTEIN DNAI"/>
    <property type="match status" value="1"/>
</dbReference>